<sequence>MKTADVVTFLTVIACTTASPLEITKRQSTTWTYTCSTNASPSNLKTFDLGGCAAQLSLTKDRYIGVQWAFEATYEDGSKAEHMPFRNFDSFSVSDTLYPYLGNNFITRFPGQSAFTAVHEFANVCKNGQAPISWHFFTTSANSACSAEGYRYTTGQIEIVRGVSMPSKVSDVALRRANDAGDFEISWDAVQDAGAYSVIVQCPMGTGEVGNPYFNVRGARVQNLIWAGYVDYGGDYDEETGWGVELHE</sequence>
<feature type="chain" id="PRO_5040889523" evidence="1">
    <location>
        <begin position="19"/>
        <end position="248"/>
    </location>
</feature>
<evidence type="ECO:0000313" key="3">
    <source>
        <dbReference type="Proteomes" id="UP001140510"/>
    </source>
</evidence>
<keyword evidence="3" id="KW-1185">Reference proteome</keyword>
<gene>
    <name evidence="2" type="ORF">N0V91_001207</name>
</gene>
<dbReference type="Proteomes" id="UP001140510">
    <property type="component" value="Unassembled WGS sequence"/>
</dbReference>
<organism evidence="2 3">
    <name type="scientific">Didymella pomorum</name>
    <dbReference type="NCBI Taxonomy" id="749634"/>
    <lineage>
        <taxon>Eukaryota</taxon>
        <taxon>Fungi</taxon>
        <taxon>Dikarya</taxon>
        <taxon>Ascomycota</taxon>
        <taxon>Pezizomycotina</taxon>
        <taxon>Dothideomycetes</taxon>
        <taxon>Pleosporomycetidae</taxon>
        <taxon>Pleosporales</taxon>
        <taxon>Pleosporineae</taxon>
        <taxon>Didymellaceae</taxon>
        <taxon>Didymella</taxon>
    </lineage>
</organism>
<comment type="caution">
    <text evidence="2">The sequence shown here is derived from an EMBL/GenBank/DDBJ whole genome shotgun (WGS) entry which is preliminary data.</text>
</comment>
<proteinExistence type="predicted"/>
<protein>
    <submittedName>
        <fullName evidence="2">Uncharacterized protein</fullName>
    </submittedName>
</protein>
<evidence type="ECO:0000313" key="2">
    <source>
        <dbReference type="EMBL" id="KAJ4411423.1"/>
    </source>
</evidence>
<keyword evidence="1" id="KW-0732">Signal</keyword>
<evidence type="ECO:0000256" key="1">
    <source>
        <dbReference type="SAM" id="SignalP"/>
    </source>
</evidence>
<dbReference type="EMBL" id="JAPEVA010000005">
    <property type="protein sequence ID" value="KAJ4411423.1"/>
    <property type="molecule type" value="Genomic_DNA"/>
</dbReference>
<dbReference type="AlphaFoldDB" id="A0A9W8ZL44"/>
<accession>A0A9W8ZL44</accession>
<reference evidence="2" key="1">
    <citation type="submission" date="2022-10" db="EMBL/GenBank/DDBJ databases">
        <title>Tapping the CABI collections for fungal endophytes: first genome assemblies for Collariella, Neodidymelliopsis, Ascochyta clinopodiicola, Didymella pomorum, Didymosphaeria variabile, Neocosmospora piperis and Neocucurbitaria cava.</title>
        <authorList>
            <person name="Hill R."/>
        </authorList>
    </citation>
    <scope>NUCLEOTIDE SEQUENCE</scope>
    <source>
        <strain evidence="2">IMI 355091</strain>
    </source>
</reference>
<dbReference type="OrthoDB" id="3523203at2759"/>
<name>A0A9W8ZL44_9PLEO</name>
<feature type="signal peptide" evidence="1">
    <location>
        <begin position="1"/>
        <end position="18"/>
    </location>
</feature>